<dbReference type="AlphaFoldDB" id="A0A4R6DTL6"/>
<name>A0A4R6DTL6_9RHOO</name>
<reference evidence="1 2" key="1">
    <citation type="submission" date="2019-03" db="EMBL/GenBank/DDBJ databases">
        <title>Genomic Encyclopedia of Type Strains, Phase IV (KMG-IV): sequencing the most valuable type-strain genomes for metagenomic binning, comparative biology and taxonomic classification.</title>
        <authorList>
            <person name="Goeker M."/>
        </authorList>
    </citation>
    <scope>NUCLEOTIDE SEQUENCE [LARGE SCALE GENOMIC DNA]</scope>
    <source>
        <strain evidence="1 2">DSM 12121</strain>
    </source>
</reference>
<dbReference type="RefSeq" id="WP_133593891.1">
    <property type="nucleotide sequence ID" value="NZ_SNVV01000017.1"/>
</dbReference>
<dbReference type="InterPro" id="IPR054268">
    <property type="entry name" value="DUF6999"/>
</dbReference>
<evidence type="ECO:0000313" key="1">
    <source>
        <dbReference type="EMBL" id="TDN47929.1"/>
    </source>
</evidence>
<evidence type="ECO:0000313" key="2">
    <source>
        <dbReference type="Proteomes" id="UP000295129"/>
    </source>
</evidence>
<dbReference type="OrthoDB" id="569698at2"/>
<comment type="caution">
    <text evidence="1">The sequence shown here is derived from an EMBL/GenBank/DDBJ whole genome shotgun (WGS) entry which is preliminary data.</text>
</comment>
<dbReference type="Pfam" id="PF22523">
    <property type="entry name" value="DUF6999"/>
    <property type="match status" value="1"/>
</dbReference>
<protein>
    <submittedName>
        <fullName evidence="1">Uncharacterized protein</fullName>
    </submittedName>
</protein>
<sequence length="304" mass="34015">MSPPPDFLAAGHDPKDPDPWLALYLDRSTPLPDAVKEAWLVDSSSASRQYLLPIIRPLARAFIVLIQLVKMVMPKRWSASRTLHWILAEGMKRLVAPEANWLVMRHFHLGAQILAFIARNSPVPVETTPLTPVALDELKDDLFVKHDINLFNLVIRLNQALREHGEVLAPVAEPDFSMIQEPAVRLEDMPRGPLNVIDLQTAIECFTPIFQFFLTDNDFWRAANSLQLDETIGLYAATILGAPQHLILLNNKHPLVPMSTLRAGYRLVLHGLSSEMLHALLTRLKEAQHGDSPQARAQAEAAAL</sequence>
<dbReference type="EMBL" id="SNVV01000017">
    <property type="protein sequence ID" value="TDN47929.1"/>
    <property type="molecule type" value="Genomic_DNA"/>
</dbReference>
<organism evidence="1 2">
    <name type="scientific">Azoarcus indigens</name>
    <dbReference type="NCBI Taxonomy" id="29545"/>
    <lineage>
        <taxon>Bacteria</taxon>
        <taxon>Pseudomonadati</taxon>
        <taxon>Pseudomonadota</taxon>
        <taxon>Betaproteobacteria</taxon>
        <taxon>Rhodocyclales</taxon>
        <taxon>Zoogloeaceae</taxon>
        <taxon>Azoarcus</taxon>
    </lineage>
</organism>
<gene>
    <name evidence="1" type="ORF">C7389_11745</name>
</gene>
<keyword evidence="2" id="KW-1185">Reference proteome</keyword>
<dbReference type="Proteomes" id="UP000295129">
    <property type="component" value="Unassembled WGS sequence"/>
</dbReference>
<accession>A0A4R6DTL6</accession>
<proteinExistence type="predicted"/>